<protein>
    <submittedName>
        <fullName evidence="2">Uncharacterized protein</fullName>
    </submittedName>
</protein>
<evidence type="ECO:0000256" key="1">
    <source>
        <dbReference type="SAM" id="MobiDB-lite"/>
    </source>
</evidence>
<dbReference type="Proteomes" id="UP000299102">
    <property type="component" value="Unassembled WGS sequence"/>
</dbReference>
<feature type="compositionally biased region" description="Basic and acidic residues" evidence="1">
    <location>
        <begin position="1"/>
        <end position="15"/>
    </location>
</feature>
<proteinExistence type="predicted"/>
<comment type="caution">
    <text evidence="2">The sequence shown here is derived from an EMBL/GenBank/DDBJ whole genome shotgun (WGS) entry which is preliminary data.</text>
</comment>
<organism evidence="2 3">
    <name type="scientific">Eumeta variegata</name>
    <name type="common">Bagworm moth</name>
    <name type="synonym">Eumeta japonica</name>
    <dbReference type="NCBI Taxonomy" id="151549"/>
    <lineage>
        <taxon>Eukaryota</taxon>
        <taxon>Metazoa</taxon>
        <taxon>Ecdysozoa</taxon>
        <taxon>Arthropoda</taxon>
        <taxon>Hexapoda</taxon>
        <taxon>Insecta</taxon>
        <taxon>Pterygota</taxon>
        <taxon>Neoptera</taxon>
        <taxon>Endopterygota</taxon>
        <taxon>Lepidoptera</taxon>
        <taxon>Glossata</taxon>
        <taxon>Ditrysia</taxon>
        <taxon>Tineoidea</taxon>
        <taxon>Psychidae</taxon>
        <taxon>Oiketicinae</taxon>
        <taxon>Eumeta</taxon>
    </lineage>
</organism>
<keyword evidence="3" id="KW-1185">Reference proteome</keyword>
<evidence type="ECO:0000313" key="3">
    <source>
        <dbReference type="Proteomes" id="UP000299102"/>
    </source>
</evidence>
<dbReference type="AlphaFoldDB" id="A0A4C1V8W5"/>
<reference evidence="2 3" key="1">
    <citation type="journal article" date="2019" name="Commun. Biol.">
        <title>The bagworm genome reveals a unique fibroin gene that provides high tensile strength.</title>
        <authorList>
            <person name="Kono N."/>
            <person name="Nakamura H."/>
            <person name="Ohtoshi R."/>
            <person name="Tomita M."/>
            <person name="Numata K."/>
            <person name="Arakawa K."/>
        </authorList>
    </citation>
    <scope>NUCLEOTIDE SEQUENCE [LARGE SCALE GENOMIC DNA]</scope>
</reference>
<name>A0A4C1V8W5_EUMVA</name>
<accession>A0A4C1V8W5</accession>
<evidence type="ECO:0000313" key="2">
    <source>
        <dbReference type="EMBL" id="GBP34727.1"/>
    </source>
</evidence>
<sequence>MNMHEKGFVKGDKSKPKMRKRSNSEPVTLSPSEKRSKRISGDSDRCDLNQVTAGDQRADCDRSEDSILELADGLEPEHLGFLVCAHETLRFLHGRGVPDESPLIARLRSRFANQISEIGSV</sequence>
<dbReference type="OrthoDB" id="6720387at2759"/>
<gene>
    <name evidence="2" type="ORF">EVAR_25731_1</name>
</gene>
<dbReference type="EMBL" id="BGZK01000293">
    <property type="protein sequence ID" value="GBP34727.1"/>
    <property type="molecule type" value="Genomic_DNA"/>
</dbReference>
<feature type="region of interest" description="Disordered" evidence="1">
    <location>
        <begin position="1"/>
        <end position="57"/>
    </location>
</feature>